<organism evidence="1 2">
    <name type="scientific">Neobacillus massiliamazoniensis</name>
    <dbReference type="NCBI Taxonomy" id="1499688"/>
    <lineage>
        <taxon>Bacteria</taxon>
        <taxon>Bacillati</taxon>
        <taxon>Bacillota</taxon>
        <taxon>Bacilli</taxon>
        <taxon>Bacillales</taxon>
        <taxon>Bacillaceae</taxon>
        <taxon>Neobacillus</taxon>
    </lineage>
</organism>
<proteinExistence type="predicted"/>
<keyword evidence="2" id="KW-1185">Reference proteome</keyword>
<protein>
    <recommendedName>
        <fullName evidence="3">DUF3679 domain-containing protein</fullName>
    </recommendedName>
</protein>
<dbReference type="InterPro" id="IPR020534">
    <property type="entry name" value="Uncharacterised_YqxA"/>
</dbReference>
<dbReference type="STRING" id="1499688.BN000_04203"/>
<evidence type="ECO:0000313" key="2">
    <source>
        <dbReference type="Proteomes" id="UP000199087"/>
    </source>
</evidence>
<dbReference type="OrthoDB" id="2941402at2"/>
<evidence type="ECO:0008006" key="3">
    <source>
        <dbReference type="Google" id="ProtNLM"/>
    </source>
</evidence>
<sequence length="106" mass="11827" precursor="true">MKIFLLKCLGLVSIMFISVLVGMQMANDGIHKMNDNTAVDFQNAVTINKKDQQVISKGNDTTSHNLESKKKQLEEINAFNFFSMMGKTMSDGITKSSEVLIKKIIP</sequence>
<evidence type="ECO:0000313" key="1">
    <source>
        <dbReference type="EMBL" id="CRK84201.1"/>
    </source>
</evidence>
<dbReference type="EMBL" id="CVRB01000004">
    <property type="protein sequence ID" value="CRK84201.1"/>
    <property type="molecule type" value="Genomic_DNA"/>
</dbReference>
<dbReference type="Pfam" id="PF12438">
    <property type="entry name" value="DUF3679"/>
    <property type="match status" value="1"/>
</dbReference>
<reference evidence="2" key="1">
    <citation type="submission" date="2015-05" db="EMBL/GenBank/DDBJ databases">
        <authorList>
            <person name="Urmite Genomes"/>
        </authorList>
    </citation>
    <scope>NUCLEOTIDE SEQUENCE [LARGE SCALE GENOMIC DNA]</scope>
    <source>
        <strain evidence="2">LF1</strain>
    </source>
</reference>
<dbReference type="AlphaFoldDB" id="A0A0U1P1T6"/>
<dbReference type="RefSeq" id="WP_090637632.1">
    <property type="nucleotide sequence ID" value="NZ_CVRB01000004.1"/>
</dbReference>
<name>A0A0U1P1T6_9BACI</name>
<dbReference type="Proteomes" id="UP000199087">
    <property type="component" value="Unassembled WGS sequence"/>
</dbReference>
<accession>A0A0U1P1T6</accession>
<gene>
    <name evidence="1" type="ORF">BN000_04203</name>
</gene>